<gene>
    <name evidence="1" type="ORF">LIER_13358</name>
</gene>
<protein>
    <submittedName>
        <fullName evidence="1">Uncharacterized protein</fullName>
    </submittedName>
</protein>
<dbReference type="Proteomes" id="UP001454036">
    <property type="component" value="Unassembled WGS sequence"/>
</dbReference>
<proteinExistence type="predicted"/>
<keyword evidence="2" id="KW-1185">Reference proteome</keyword>
<organism evidence="1 2">
    <name type="scientific">Lithospermum erythrorhizon</name>
    <name type="common">Purple gromwell</name>
    <name type="synonym">Lithospermum officinale var. erythrorhizon</name>
    <dbReference type="NCBI Taxonomy" id="34254"/>
    <lineage>
        <taxon>Eukaryota</taxon>
        <taxon>Viridiplantae</taxon>
        <taxon>Streptophyta</taxon>
        <taxon>Embryophyta</taxon>
        <taxon>Tracheophyta</taxon>
        <taxon>Spermatophyta</taxon>
        <taxon>Magnoliopsida</taxon>
        <taxon>eudicotyledons</taxon>
        <taxon>Gunneridae</taxon>
        <taxon>Pentapetalae</taxon>
        <taxon>asterids</taxon>
        <taxon>lamiids</taxon>
        <taxon>Boraginales</taxon>
        <taxon>Boraginaceae</taxon>
        <taxon>Boraginoideae</taxon>
        <taxon>Lithospermeae</taxon>
        <taxon>Lithospermum</taxon>
    </lineage>
</organism>
<dbReference type="AlphaFoldDB" id="A0AAV3PVK1"/>
<evidence type="ECO:0000313" key="2">
    <source>
        <dbReference type="Proteomes" id="UP001454036"/>
    </source>
</evidence>
<dbReference type="EMBL" id="BAABME010002685">
    <property type="protein sequence ID" value="GAA0155680.1"/>
    <property type="molecule type" value="Genomic_DNA"/>
</dbReference>
<name>A0AAV3PVK1_LITER</name>
<comment type="caution">
    <text evidence="1">The sequence shown here is derived from an EMBL/GenBank/DDBJ whole genome shotgun (WGS) entry which is preliminary data.</text>
</comment>
<sequence length="120" mass="13957">MCIQGMHWDLEYILQGILSKTFEQLSTRTHDMKLTIAANKERGMSTSTSMLYNAKSKDADLEEPYKEDVHVTTFKSTKSSFKTKRTQGDTKYEIRSRQTLKEMQAKEYPFFDSDVPTILE</sequence>
<evidence type="ECO:0000313" key="1">
    <source>
        <dbReference type="EMBL" id="GAA0155680.1"/>
    </source>
</evidence>
<accession>A0AAV3PVK1</accession>
<reference evidence="1 2" key="1">
    <citation type="submission" date="2024-01" db="EMBL/GenBank/DDBJ databases">
        <title>The complete chloroplast genome sequence of Lithospermum erythrorhizon: insights into the phylogenetic relationship among Boraginaceae species and the maternal lineages of purple gromwells.</title>
        <authorList>
            <person name="Okada T."/>
            <person name="Watanabe K."/>
        </authorList>
    </citation>
    <scope>NUCLEOTIDE SEQUENCE [LARGE SCALE GENOMIC DNA]</scope>
</reference>